<organism evidence="1 4">
    <name type="scientific">Pseudoduganella plicata</name>
    <dbReference type="NCBI Taxonomy" id="321984"/>
    <lineage>
        <taxon>Bacteria</taxon>
        <taxon>Pseudomonadati</taxon>
        <taxon>Pseudomonadota</taxon>
        <taxon>Betaproteobacteria</taxon>
        <taxon>Burkholderiales</taxon>
        <taxon>Oxalobacteraceae</taxon>
        <taxon>Telluria group</taxon>
        <taxon>Pseudoduganella</taxon>
    </lineage>
</organism>
<protein>
    <submittedName>
        <fullName evidence="1">Uncharacterized protein</fullName>
    </submittedName>
</protein>
<dbReference type="RefSeq" id="WP_134384397.1">
    <property type="nucleotide sequence ID" value="NZ_BMWW01000001.1"/>
</dbReference>
<evidence type="ECO:0000313" key="1">
    <source>
        <dbReference type="EMBL" id="GGY78020.1"/>
    </source>
</evidence>
<reference evidence="2 3" key="2">
    <citation type="submission" date="2019-03" db="EMBL/GenBank/DDBJ databases">
        <title>Draft Genome Sequences of Six Type Strains of the Genus Massilia.</title>
        <authorList>
            <person name="Miess H."/>
            <person name="Frediansyhah A."/>
            <person name="Gross H."/>
        </authorList>
    </citation>
    <scope>NUCLEOTIDE SEQUENCE [LARGE SCALE GENOMIC DNA]</scope>
    <source>
        <strain evidence="2 3">DSM 17505</strain>
    </source>
</reference>
<dbReference type="Proteomes" id="UP000619512">
    <property type="component" value="Unassembled WGS sequence"/>
</dbReference>
<accession>A0A4P7BD39</accession>
<sequence length="236" mass="24022">MGGTRTSNKSSSGMGHGGAVVGGYGILASLDRETAGTPCRAPGLPERAGTRGAIAAGLGVAALLAWWCFSGPSPVVDYQPKPMWTVAVSGPAPTPVAAIESPAAAGTVTPAAIVNEVSPLVTALNQPSPPAIAVRREVHLAHAAPKPLRRGTVHVPARAPQQLPAPADHDVSLLTALVAYTQGVATPAQDVVELRLADSTEALLQRCGRVGGEEGRLCRARICSGRVADSVCQTDQ</sequence>
<dbReference type="EMBL" id="BMWW01000001">
    <property type="protein sequence ID" value="GGY78020.1"/>
    <property type="molecule type" value="Genomic_DNA"/>
</dbReference>
<keyword evidence="3" id="KW-1185">Reference proteome</keyword>
<dbReference type="AlphaFoldDB" id="A0A4P7BD39"/>
<dbReference type="EMBL" id="CP038026">
    <property type="protein sequence ID" value="QBQ36110.1"/>
    <property type="molecule type" value="Genomic_DNA"/>
</dbReference>
<evidence type="ECO:0000313" key="3">
    <source>
        <dbReference type="Proteomes" id="UP000294359"/>
    </source>
</evidence>
<reference evidence="1" key="3">
    <citation type="submission" date="2022-12" db="EMBL/GenBank/DDBJ databases">
        <authorList>
            <person name="Sun Q."/>
            <person name="Kim S."/>
        </authorList>
    </citation>
    <scope>NUCLEOTIDE SEQUENCE</scope>
    <source>
        <strain evidence="1">KCTC 12344</strain>
    </source>
</reference>
<evidence type="ECO:0000313" key="2">
    <source>
        <dbReference type="EMBL" id="QBQ36110.1"/>
    </source>
</evidence>
<dbReference type="Proteomes" id="UP000294359">
    <property type="component" value="Chromosome"/>
</dbReference>
<proteinExistence type="predicted"/>
<dbReference type="OrthoDB" id="8724867at2"/>
<name>A0A4P7BD39_9BURK</name>
<evidence type="ECO:0000313" key="4">
    <source>
        <dbReference type="Proteomes" id="UP000619512"/>
    </source>
</evidence>
<reference evidence="1" key="1">
    <citation type="journal article" date="2014" name="Int. J. Syst. Evol. Microbiol.">
        <title>Complete genome sequence of Corynebacterium casei LMG S-19264T (=DSM 44701T), isolated from a smear-ripened cheese.</title>
        <authorList>
            <consortium name="US DOE Joint Genome Institute (JGI-PGF)"/>
            <person name="Walter F."/>
            <person name="Albersmeier A."/>
            <person name="Kalinowski J."/>
            <person name="Ruckert C."/>
        </authorList>
    </citation>
    <scope>NUCLEOTIDE SEQUENCE</scope>
    <source>
        <strain evidence="1">KCTC 12344</strain>
    </source>
</reference>
<gene>
    <name evidence="2" type="ORF">E1742_08045</name>
    <name evidence="1" type="ORF">GCM10007388_08560</name>
</gene>